<reference evidence="2" key="1">
    <citation type="submission" date="2014-11" db="EMBL/GenBank/DDBJ databases">
        <authorList>
            <person name="Amaro Gonzalez C."/>
        </authorList>
    </citation>
    <scope>NUCLEOTIDE SEQUENCE</scope>
</reference>
<dbReference type="AlphaFoldDB" id="A0A0E9QXX0"/>
<evidence type="ECO:0000256" key="1">
    <source>
        <dbReference type="SAM" id="MobiDB-lite"/>
    </source>
</evidence>
<name>A0A0E9QXX0_ANGAN</name>
<organism evidence="2">
    <name type="scientific">Anguilla anguilla</name>
    <name type="common">European freshwater eel</name>
    <name type="synonym">Muraena anguilla</name>
    <dbReference type="NCBI Taxonomy" id="7936"/>
    <lineage>
        <taxon>Eukaryota</taxon>
        <taxon>Metazoa</taxon>
        <taxon>Chordata</taxon>
        <taxon>Craniata</taxon>
        <taxon>Vertebrata</taxon>
        <taxon>Euteleostomi</taxon>
        <taxon>Actinopterygii</taxon>
        <taxon>Neopterygii</taxon>
        <taxon>Teleostei</taxon>
        <taxon>Anguilliformes</taxon>
        <taxon>Anguillidae</taxon>
        <taxon>Anguilla</taxon>
    </lineage>
</organism>
<reference evidence="2" key="2">
    <citation type="journal article" date="2015" name="Fish Shellfish Immunol.">
        <title>Early steps in the European eel (Anguilla anguilla)-Vibrio vulnificus interaction in the gills: Role of the RtxA13 toxin.</title>
        <authorList>
            <person name="Callol A."/>
            <person name="Pajuelo D."/>
            <person name="Ebbesson L."/>
            <person name="Teles M."/>
            <person name="MacKenzie S."/>
            <person name="Amaro C."/>
        </authorList>
    </citation>
    <scope>NUCLEOTIDE SEQUENCE</scope>
</reference>
<accession>A0A0E9QXX0</accession>
<sequence>MNQRANPPYPLGQNQSQPAASNS</sequence>
<feature type="region of interest" description="Disordered" evidence="1">
    <location>
        <begin position="1"/>
        <end position="23"/>
    </location>
</feature>
<proteinExistence type="predicted"/>
<protein>
    <submittedName>
        <fullName evidence="2">Uncharacterized protein</fullName>
    </submittedName>
</protein>
<evidence type="ECO:0000313" key="2">
    <source>
        <dbReference type="EMBL" id="JAH21312.1"/>
    </source>
</evidence>
<feature type="compositionally biased region" description="Polar residues" evidence="1">
    <location>
        <begin position="12"/>
        <end position="23"/>
    </location>
</feature>
<dbReference type="EMBL" id="GBXM01087265">
    <property type="protein sequence ID" value="JAH21312.1"/>
    <property type="molecule type" value="Transcribed_RNA"/>
</dbReference>